<dbReference type="SMART" id="SM00563">
    <property type="entry name" value="PlsC"/>
    <property type="match status" value="1"/>
</dbReference>
<gene>
    <name evidence="2" type="ORF">FOY51_22410</name>
</gene>
<evidence type="ECO:0000313" key="2">
    <source>
        <dbReference type="EMBL" id="KAA0019405.1"/>
    </source>
</evidence>
<dbReference type="Pfam" id="PF01553">
    <property type="entry name" value="Acyltransferase"/>
    <property type="match status" value="1"/>
</dbReference>
<dbReference type="EMBL" id="VLNY01000015">
    <property type="protein sequence ID" value="KAA0019405.1"/>
    <property type="molecule type" value="Genomic_DNA"/>
</dbReference>
<proteinExistence type="predicted"/>
<evidence type="ECO:0000259" key="1">
    <source>
        <dbReference type="SMART" id="SM00563"/>
    </source>
</evidence>
<accession>A0A5A7S3D7</accession>
<dbReference type="OrthoDB" id="3772582at2"/>
<protein>
    <submittedName>
        <fullName evidence="2">1-acyl-sn-glycerol-3-phosphate acyltransferase</fullName>
    </submittedName>
</protein>
<feature type="domain" description="Phospholipid/glycerol acyltransferase" evidence="1">
    <location>
        <begin position="63"/>
        <end position="199"/>
    </location>
</feature>
<reference evidence="2 3" key="1">
    <citation type="submission" date="2019-07" db="EMBL/GenBank/DDBJ databases">
        <title>Rhodococcus cavernicolus sp. nov., isolated from a cave.</title>
        <authorList>
            <person name="Lee S.D."/>
        </authorList>
    </citation>
    <scope>NUCLEOTIDE SEQUENCE [LARGE SCALE GENOMIC DNA]</scope>
    <source>
        <strain evidence="2 3">C1-24</strain>
    </source>
</reference>
<keyword evidence="2" id="KW-0012">Acyltransferase</keyword>
<dbReference type="GO" id="GO:0016746">
    <property type="term" value="F:acyltransferase activity"/>
    <property type="evidence" value="ECO:0007669"/>
    <property type="project" value="UniProtKB-KW"/>
</dbReference>
<dbReference type="InterPro" id="IPR002123">
    <property type="entry name" value="Plipid/glycerol_acylTrfase"/>
</dbReference>
<dbReference type="AlphaFoldDB" id="A0A5A7S3D7"/>
<dbReference type="RefSeq" id="WP_149432501.1">
    <property type="nucleotide sequence ID" value="NZ_VLNY01000015.1"/>
</dbReference>
<keyword evidence="3" id="KW-1185">Reference proteome</keyword>
<organism evidence="2 3">
    <name type="scientific">Antrihabitans cavernicola</name>
    <dbReference type="NCBI Taxonomy" id="2495913"/>
    <lineage>
        <taxon>Bacteria</taxon>
        <taxon>Bacillati</taxon>
        <taxon>Actinomycetota</taxon>
        <taxon>Actinomycetes</taxon>
        <taxon>Mycobacteriales</taxon>
        <taxon>Nocardiaceae</taxon>
        <taxon>Antrihabitans</taxon>
    </lineage>
</organism>
<evidence type="ECO:0000313" key="3">
    <source>
        <dbReference type="Proteomes" id="UP000322244"/>
    </source>
</evidence>
<dbReference type="SUPFAM" id="SSF69593">
    <property type="entry name" value="Glycerol-3-phosphate (1)-acyltransferase"/>
    <property type="match status" value="1"/>
</dbReference>
<name>A0A5A7S3D7_9NOCA</name>
<comment type="caution">
    <text evidence="2">The sequence shown here is derived from an EMBL/GenBank/DDBJ whole genome shotgun (WGS) entry which is preliminary data.</text>
</comment>
<dbReference type="Proteomes" id="UP000322244">
    <property type="component" value="Unassembled WGS sequence"/>
</dbReference>
<sequence>MQRPEVILENADEVYAYYLAHQQNRLQSKASYAYLARKYAPRVTYAPGAKEQLRDLIASNTRLIISIDHLSQDDPYTVAATAWRSPLRPTIGRTRVLAKDELFLEEKQRKKVDMMGGIPVFRGKNHGIRAVNAAGQTMMDLCAERMRRGDNLAIFPEGTCNLEDPTRVQAVGSGIGHVTSRSMKLGVRPALIFLGLSYGPGETTTGASMFFDSPVVDIPDRPGEITRLVRARMQDALDRAVENY</sequence>
<keyword evidence="2" id="KW-0808">Transferase</keyword>